<name>G1DTS1_9CAUD</name>
<dbReference type="Gene3D" id="3.40.710.10">
    <property type="entry name" value="DD-peptidase/beta-lactamase superfamily"/>
    <property type="match status" value="1"/>
</dbReference>
<dbReference type="Gene3D" id="2.60.40.10">
    <property type="entry name" value="Immunoglobulins"/>
    <property type="match status" value="1"/>
</dbReference>
<proteinExistence type="predicted"/>
<dbReference type="OrthoDB" id="1736at10239"/>
<dbReference type="InterPro" id="IPR003961">
    <property type="entry name" value="FN3_dom"/>
</dbReference>
<dbReference type="InterPro" id="IPR001466">
    <property type="entry name" value="Beta-lactam-related"/>
</dbReference>
<protein>
    <recommendedName>
        <fullName evidence="1">Beta-lactamase-related domain-containing protein</fullName>
    </recommendedName>
</protein>
<organism evidence="2 3">
    <name type="scientific">Mycobacterium phage MrGordo</name>
    <dbReference type="NCBI Taxonomy" id="2847995"/>
    <lineage>
        <taxon>Viruses</taxon>
        <taxon>Duplodnaviria</taxon>
        <taxon>Heunggongvirae</taxon>
        <taxon>Uroviricota</taxon>
        <taxon>Caudoviricetes</taxon>
        <taxon>Fromanvirus</taxon>
        <taxon>Fromanvirus mrgordo</taxon>
    </lineage>
</organism>
<dbReference type="Proteomes" id="UP000008400">
    <property type="component" value="Segment"/>
</dbReference>
<sequence length="496" mass="54859">MPSGLRGYNVYRNGVRQNTSPVTELGSVTITGLTPGTDYSSQITVTAIDMAGNESEPKTLAELEAEAATDELSPADPLAPAVRAQIDALVAAKMKPTSGKEADGAMVGIETPTGSYYKAYGGDRTNNQPLFLEQNFRYGSCSKMACNTLLLREIDRGHVDWDDTLDQFIDGIPNGDKITVRYLLLFQDGLKDWLQGDPAVQQTYFLNPTLNYDPLAYIRASTPVFEPGTDSHYSNAATLLMGKILEWCDAEFYTGRSARELIVEEWKNTVGMESLHWPTTNYMNQPYVRGWTPNLALPQIQAILGPFAFLAGLLGYPTSKDLEWTAVSTTWSDAAGSLAGNMEDFVKFGKALYEGEFLSEEMNQLRKEIFTRYVEYEPAGPHQGPGWMGFGLNSICWGHWLGWVGNLGGYIAVLFYNQDDGSVIATMLNNFAGHADAVDLFYQIAYLLNPESTGHRDWIFRPDPAEDADEVRDPTLYLTVESTGDNQIPADVPFEI</sequence>
<gene>
    <name evidence="2" type="primary">32</name>
    <name evidence="2" type="ORF">MRGORDO_32</name>
</gene>
<evidence type="ECO:0000313" key="2">
    <source>
        <dbReference type="EMBL" id="AEJ92920.1"/>
    </source>
</evidence>
<dbReference type="InterPro" id="IPR012338">
    <property type="entry name" value="Beta-lactam/transpept-like"/>
</dbReference>
<evidence type="ECO:0000313" key="3">
    <source>
        <dbReference type="Proteomes" id="UP000008400"/>
    </source>
</evidence>
<dbReference type="CDD" id="cd00063">
    <property type="entry name" value="FN3"/>
    <property type="match status" value="1"/>
</dbReference>
<dbReference type="RefSeq" id="YP_009637747.1">
    <property type="nucleotide sequence ID" value="NC_042329.1"/>
</dbReference>
<keyword evidence="3" id="KW-1185">Reference proteome</keyword>
<dbReference type="InterPro" id="IPR013783">
    <property type="entry name" value="Ig-like_fold"/>
</dbReference>
<evidence type="ECO:0000259" key="1">
    <source>
        <dbReference type="Pfam" id="PF00144"/>
    </source>
</evidence>
<dbReference type="InterPro" id="IPR050789">
    <property type="entry name" value="Diverse_Enzym_Activities"/>
</dbReference>
<reference evidence="2 3" key="1">
    <citation type="journal article" date="2012" name="J. Virol.">
        <title>Complete Genome Sequences of 138 Mycobacteriophages.</title>
        <authorList>
            <consortium name="the Science Education Alliance Phage Hunters Advancing Genomics and Evolutionary Science Program"/>
            <consortium name="the KwaZulu-Natal Research Institute for Tuberculosis and HIV Mycobacterial Genetics Course Students"/>
            <consortium name="the Phage Hunters Integrating Research and Education Program"/>
            <person name="Hatfull G.F."/>
        </authorList>
    </citation>
    <scope>NUCLEOTIDE SEQUENCE [LARGE SCALE GENOMIC DNA]</scope>
</reference>
<dbReference type="SUPFAM" id="SSF56601">
    <property type="entry name" value="beta-lactamase/transpeptidase-like"/>
    <property type="match status" value="1"/>
</dbReference>
<dbReference type="Pfam" id="PF00144">
    <property type="entry name" value="Beta-lactamase"/>
    <property type="match status" value="1"/>
</dbReference>
<dbReference type="PANTHER" id="PTHR43283">
    <property type="entry name" value="BETA-LACTAMASE-RELATED"/>
    <property type="match status" value="1"/>
</dbReference>
<accession>G1DTS1</accession>
<dbReference type="EMBL" id="JN020140">
    <property type="protein sequence ID" value="AEJ92920.1"/>
    <property type="molecule type" value="Genomic_DNA"/>
</dbReference>
<feature type="domain" description="Beta-lactamase-related" evidence="1">
    <location>
        <begin position="92"/>
        <end position="446"/>
    </location>
</feature>
<dbReference type="GeneID" id="40234503"/>